<reference evidence="1" key="1">
    <citation type="submission" date="2014-05" db="EMBL/GenBank/DDBJ databases">
        <authorList>
            <person name="Horn Fabian"/>
        </authorList>
    </citation>
    <scope>NUCLEOTIDE SEQUENCE</scope>
</reference>
<protein>
    <submittedName>
        <fullName evidence="1">Uncharacterized protein</fullName>
    </submittedName>
</protein>
<accession>A0A060ZXL5</accession>
<dbReference type="EMBL" id="LK022848">
    <property type="protein sequence ID" value="CDR08178.1"/>
    <property type="molecule type" value="Genomic_DNA"/>
</dbReference>
<reference evidence="2 3" key="2">
    <citation type="submission" date="2021-03" db="EMBL/GenBank/DDBJ databases">
        <title>Genomic Encyclopedia of Type Strains, Phase IV (KMG-IV): sequencing the most valuable type-strain genomes for metagenomic binning, comparative biology and taxonomic classification.</title>
        <authorList>
            <person name="Goeker M."/>
        </authorList>
    </citation>
    <scope>NUCLEOTIDE SEQUENCE [LARGE SCALE GENOMIC DNA]</scope>
    <source>
        <strain evidence="2 3">DSM 41954</strain>
    </source>
</reference>
<dbReference type="EMBL" id="JAGGLR010000021">
    <property type="protein sequence ID" value="MBP2065800.1"/>
    <property type="molecule type" value="Genomic_DNA"/>
</dbReference>
<gene>
    <name evidence="2" type="ORF">J2Z30_006842</name>
    <name evidence="1" type="ORF">SIRAN4863</name>
</gene>
<dbReference type="RefSeq" id="WP_044572270.1">
    <property type="nucleotide sequence ID" value="NZ_BAABDR010000042.1"/>
</dbReference>
<dbReference type="AlphaFoldDB" id="A0A060ZXL5"/>
<dbReference type="GeneID" id="32468492"/>
<sequence>MASDHDMLWRRCAHLGRVLLPVVDEEAWRQARRHEHLGTWGINIAEGERLIEVFAALAAHAVAVDTSASAAELDLLPLSAVADAATGKCDFELLAGLPDTFADGRDELAVKVFRLYTYRGGQYSRRLFQLSTELRGALIVLAERSRMPSPRCGQVFFWAAAAGLSSDHGDLTS</sequence>
<evidence type="ECO:0000313" key="3">
    <source>
        <dbReference type="Proteomes" id="UP000756710"/>
    </source>
</evidence>
<proteinExistence type="predicted"/>
<keyword evidence="3" id="KW-1185">Reference proteome</keyword>
<dbReference type="Proteomes" id="UP000756710">
    <property type="component" value="Unassembled WGS sequence"/>
</dbReference>
<evidence type="ECO:0000313" key="2">
    <source>
        <dbReference type="EMBL" id="MBP2065800.1"/>
    </source>
</evidence>
<dbReference type="HOGENOM" id="CLU_1561986_0_0_11"/>
<name>A0A060ZXL5_9ACTN</name>
<evidence type="ECO:0000313" key="1">
    <source>
        <dbReference type="EMBL" id="CDR08178.1"/>
    </source>
</evidence>
<organism evidence="1">
    <name type="scientific">Streptomyces iranensis</name>
    <dbReference type="NCBI Taxonomy" id="576784"/>
    <lineage>
        <taxon>Bacteria</taxon>
        <taxon>Bacillati</taxon>
        <taxon>Actinomycetota</taxon>
        <taxon>Actinomycetes</taxon>
        <taxon>Kitasatosporales</taxon>
        <taxon>Streptomycetaceae</taxon>
        <taxon>Streptomyces</taxon>
        <taxon>Streptomyces violaceusniger group</taxon>
    </lineage>
</organism>